<feature type="disulfide bond" description="Interchain (with Cys-201)" evidence="7">
    <location>
        <position position="458"/>
    </location>
</feature>
<keyword evidence="8" id="KW-1145">T=7 icosahedral capsid protein</keyword>
<keyword evidence="1 7" id="KW-0167">Capsid protein</keyword>
<dbReference type="GO" id="GO:0042025">
    <property type="term" value="C:host cell nucleus"/>
    <property type="evidence" value="ECO:0007669"/>
    <property type="project" value="UniProtKB-SubCell"/>
</dbReference>
<dbReference type="SUPFAM" id="SSF88648">
    <property type="entry name" value="Group I dsDNA viruses"/>
    <property type="match status" value="1"/>
</dbReference>
<evidence type="ECO:0000256" key="7">
    <source>
        <dbReference type="HAMAP-Rule" id="MF_04002"/>
    </source>
</evidence>
<reference evidence="9" key="1">
    <citation type="journal article" date="2018" name="Nat. Med.">
        <title>Expanded skin virome in DOCK8-deficient patients.</title>
        <authorList>
            <consortium name="NISC Comparative Sequencing Program"/>
            <person name="Tirosh O."/>
            <person name="Conlan S."/>
            <person name="Deming C."/>
            <person name="Lee-Lin S.Q."/>
            <person name="Huang X."/>
            <person name="Su H.C."/>
            <person name="Freeman A.F."/>
            <person name="Segre J.A."/>
            <person name="Kong H.H."/>
        </authorList>
    </citation>
    <scope>NUCLEOTIDE SEQUENCE</scope>
    <source>
        <strain evidence="9">HPV-mSK_117</strain>
    </source>
</reference>
<comment type="subcellular location">
    <subcellularLocation>
        <location evidence="7">Virion</location>
    </subcellularLocation>
    <subcellularLocation>
        <location evidence="7">Host nucleus</location>
    </subcellularLocation>
</comment>
<evidence type="ECO:0000256" key="1">
    <source>
        <dbReference type="ARBA" id="ARBA00022561"/>
    </source>
</evidence>
<keyword evidence="3 7" id="KW-1161">Viral attachment to host cell</keyword>
<keyword evidence="7" id="KW-1015">Disulfide bond</keyword>
<protein>
    <recommendedName>
        <fullName evidence="7 8">Major capsid protein L1</fullName>
    </recommendedName>
</protein>
<keyword evidence="7" id="KW-1162">Viral penetration into host cytoplasm</keyword>
<dbReference type="EMBL" id="MH777259">
    <property type="protein sequence ID" value="AYA94033.1"/>
    <property type="molecule type" value="Genomic_DNA"/>
</dbReference>
<keyword evidence="7" id="KW-1164">Virus endocytosis by host</keyword>
<dbReference type="Pfam" id="PF00500">
    <property type="entry name" value="Late_protein_L1"/>
    <property type="match status" value="1"/>
</dbReference>
<comment type="similarity">
    <text evidence="7 8">Belongs to the papillomaviridae L1 protein family.</text>
</comment>
<sequence>MIYILLLLERNVNEQIIFNVLQMALWLQTRGKLYLPPSKPVATVMSTDDYVIPTNMYFHGGTDRMLIVGHPYHDVTNGINQNNLLVPKCSGNQFRVIRLLFPDPNKFAIADKSVFNPEKERLVWRLEGIEIGRGGPLGIGLTGNPLFNKYADVENLKQNPPAQTEDGDYRVDVAMDPKQIQLFIVGCTPPTGEHWDVADRCPNDVPDAGSCPPIQLVTSVIEDGDMVDIGFGNCNFKTFQQDKAGTPLELTNETCKWPDFLKMEKDTYGDQMFFCGRKEQMYSRHMMAKAGIDGDHVPESLYHAPANNGNGFSPYTYFPTTSGSLVTSDNQLFNRPYWLHNSQGANNGICWENQLFVTVVDNTRNTNFNISVYKENGDIPGQYTYKAKDFKNYVRHTEEYELEVILQLYKVPLNAEVLSHINVMNPDILENWELSFVPPPPEGIQDSYRYILSKATKCPPDAAEVAKKDPWGKYAFWTMDMSERLSSELSQFALGKKFLYQTGMLQRKRVRTEAIPSKRSPKRKRTK</sequence>
<keyword evidence="2 7" id="KW-0945">Host-virus interaction</keyword>
<comment type="function">
    <text evidence="7 8">Forms an icosahedral capsid with a T=7 symmetry and a 50 nm diameter. The capsid is composed of 72 pentamers linked to each other by disulfide bonds and associated with L2 proteins. Binds to heparan sulfate proteoglycans on cell surface of basal layer keratinocytes to provide initial virion attachment. This binding mediates a conformational change in the virus capsid that facilitates efficient infection. The virion enters the host cell via endocytosis. During virus trafficking, L1 protein dissociates from the viral DNA and the genomic DNA is released to the host nucleus. The virion assembly takes place within the cell nucleus. Encapsulates the genomic DNA together with protein L2.</text>
</comment>
<dbReference type="Gene3D" id="2.60.175.20">
    <property type="entry name" value="Major capsid L1 (late) superfamily, Papillomavirus"/>
    <property type="match status" value="2"/>
</dbReference>
<comment type="subunit">
    <text evidence="7">Self-assembles into homopentamers. The capsid has an icosahedral symmetry and consists of 72 capsomers, with each capsomer being a pentamer of L1. Interacts with the minor capsid protein L2; this interaction is necessary for viral genome encapsidation. Interacts with protein E2; this interaction enhances E2-dependent replication and transcription activation.</text>
</comment>
<dbReference type="InterPro" id="IPR002210">
    <property type="entry name" value="Capsid_L1_Papillomavir"/>
</dbReference>
<evidence type="ECO:0000313" key="9">
    <source>
        <dbReference type="EMBL" id="AYA94033.1"/>
    </source>
</evidence>
<evidence type="ECO:0000256" key="3">
    <source>
        <dbReference type="ARBA" id="ARBA00022804"/>
    </source>
</evidence>
<dbReference type="HAMAP" id="MF_04002">
    <property type="entry name" value="PPV_L1"/>
    <property type="match status" value="1"/>
</dbReference>
<dbReference type="GO" id="GO:0039620">
    <property type="term" value="C:T=7 icosahedral viral capsid"/>
    <property type="evidence" value="ECO:0007669"/>
    <property type="project" value="UniProtKB-UniRule"/>
</dbReference>
<proteinExistence type="inferred from homology"/>
<keyword evidence="5 7" id="KW-0426">Late protein</keyword>
<gene>
    <name evidence="7 8" type="primary">L1</name>
</gene>
<keyword evidence="4 7" id="KW-0946">Virion</keyword>
<evidence type="ECO:0000256" key="5">
    <source>
        <dbReference type="ARBA" id="ARBA00022921"/>
    </source>
</evidence>
<dbReference type="InterPro" id="IPR036973">
    <property type="entry name" value="Capsid_L1_sf_Papillomavir"/>
</dbReference>
<dbReference type="GO" id="GO:0005198">
    <property type="term" value="F:structural molecule activity"/>
    <property type="evidence" value="ECO:0007669"/>
    <property type="project" value="UniProtKB-UniRule"/>
</dbReference>
<dbReference type="GO" id="GO:0075509">
    <property type="term" value="P:endocytosis involved in viral entry into host cell"/>
    <property type="evidence" value="ECO:0007669"/>
    <property type="project" value="UniProtKB-KW"/>
</dbReference>
<dbReference type="PRINTS" id="PR00865">
    <property type="entry name" value="HPVCAPSIDL1"/>
</dbReference>
<evidence type="ECO:0000256" key="6">
    <source>
        <dbReference type="ARBA" id="ARBA00023296"/>
    </source>
</evidence>
<accession>A0A385PLU7</accession>
<organism evidence="9">
    <name type="scientific">Human papillomavirus</name>
    <dbReference type="NCBI Taxonomy" id="10566"/>
    <lineage>
        <taxon>Viruses</taxon>
        <taxon>Monodnaviria</taxon>
        <taxon>Shotokuvirae</taxon>
        <taxon>Cossaviricota</taxon>
        <taxon>Papovaviricetes</taxon>
        <taxon>Zurhausenvirales</taxon>
        <taxon>Papillomaviridae</taxon>
    </lineage>
</organism>
<dbReference type="GO" id="GO:0019062">
    <property type="term" value="P:virion attachment to host cell"/>
    <property type="evidence" value="ECO:0007669"/>
    <property type="project" value="UniProtKB-UniRule"/>
</dbReference>
<keyword evidence="7" id="KW-1048">Host nucleus</keyword>
<evidence type="ECO:0000256" key="2">
    <source>
        <dbReference type="ARBA" id="ARBA00022581"/>
    </source>
</evidence>
<evidence type="ECO:0000256" key="8">
    <source>
        <dbReference type="RuleBase" id="RU361248"/>
    </source>
</evidence>
<name>A0A385PLU7_9PAPI</name>
<keyword evidence="6 7" id="KW-1160">Virus entry into host cell</keyword>
<evidence type="ECO:0000256" key="4">
    <source>
        <dbReference type="ARBA" id="ARBA00022844"/>
    </source>
</evidence>
<feature type="disulfide bond" description="Interchain (with Cys-458)" evidence="7">
    <location>
        <position position="201"/>
    </location>
</feature>
<dbReference type="InterPro" id="IPR011222">
    <property type="entry name" value="dsDNA_vir_gr_I_capsid"/>
</dbReference>